<dbReference type="PROSITE" id="PS51724">
    <property type="entry name" value="SPOR"/>
    <property type="match status" value="1"/>
</dbReference>
<evidence type="ECO:0000259" key="2">
    <source>
        <dbReference type="PROSITE" id="PS51724"/>
    </source>
</evidence>
<dbReference type="Pfam" id="PF05036">
    <property type="entry name" value="SPOR"/>
    <property type="match status" value="1"/>
</dbReference>
<protein>
    <recommendedName>
        <fullName evidence="2">SPOR domain-containing protein</fullName>
    </recommendedName>
</protein>
<evidence type="ECO:0000313" key="4">
    <source>
        <dbReference type="Proteomes" id="UP001267638"/>
    </source>
</evidence>
<sequence length="167" mass="17854">MSWRDGLRKGRSHLLFALVLAAGGLLVVNIEDDTLEQETGGTPRSGSSPAISTVAPSTPTPPAPLPSVSKLASRAAPRASDKKRAYVQIGAYQSEARAAREGRQVLRELGDPADIGVRIEPFRSLYRLQLGPLAAPDAAPLCQRLVSQGRDCRLVWRDQKTSSKTGG</sequence>
<reference evidence="3 4" key="1">
    <citation type="submission" date="2023-07" db="EMBL/GenBank/DDBJ databases">
        <title>Sorghum-associated microbial communities from plants grown in Nebraska, USA.</title>
        <authorList>
            <person name="Schachtman D."/>
        </authorList>
    </citation>
    <scope>NUCLEOTIDE SEQUENCE [LARGE SCALE GENOMIC DNA]</scope>
    <source>
        <strain evidence="3 4">4256</strain>
    </source>
</reference>
<feature type="compositionally biased region" description="Polar residues" evidence="1">
    <location>
        <begin position="37"/>
        <end position="46"/>
    </location>
</feature>
<accession>A0ABU1X2M0</accession>
<dbReference type="RefSeq" id="WP_310225486.1">
    <property type="nucleotide sequence ID" value="NZ_JAVDWV010000011.1"/>
</dbReference>
<dbReference type="Proteomes" id="UP001267638">
    <property type="component" value="Unassembled WGS sequence"/>
</dbReference>
<name>A0ABU1X2M0_SPHXE</name>
<organism evidence="3 4">
    <name type="scientific">Sphingobium xenophagum</name>
    <dbReference type="NCBI Taxonomy" id="121428"/>
    <lineage>
        <taxon>Bacteria</taxon>
        <taxon>Pseudomonadati</taxon>
        <taxon>Pseudomonadota</taxon>
        <taxon>Alphaproteobacteria</taxon>
        <taxon>Sphingomonadales</taxon>
        <taxon>Sphingomonadaceae</taxon>
        <taxon>Sphingobium</taxon>
    </lineage>
</organism>
<dbReference type="SUPFAM" id="SSF110997">
    <property type="entry name" value="Sporulation related repeat"/>
    <property type="match status" value="1"/>
</dbReference>
<evidence type="ECO:0000256" key="1">
    <source>
        <dbReference type="SAM" id="MobiDB-lite"/>
    </source>
</evidence>
<feature type="compositionally biased region" description="Low complexity" evidence="1">
    <location>
        <begin position="47"/>
        <end position="57"/>
    </location>
</feature>
<dbReference type="EMBL" id="JAVDWV010000011">
    <property type="protein sequence ID" value="MDR7155825.1"/>
    <property type="molecule type" value="Genomic_DNA"/>
</dbReference>
<evidence type="ECO:0000313" key="3">
    <source>
        <dbReference type="EMBL" id="MDR7155825.1"/>
    </source>
</evidence>
<dbReference type="InterPro" id="IPR007730">
    <property type="entry name" value="SPOR-like_dom"/>
</dbReference>
<dbReference type="Gene3D" id="3.30.70.1070">
    <property type="entry name" value="Sporulation related repeat"/>
    <property type="match status" value="1"/>
</dbReference>
<gene>
    <name evidence="3" type="ORF">J2W40_002661</name>
</gene>
<dbReference type="InterPro" id="IPR036680">
    <property type="entry name" value="SPOR-like_sf"/>
</dbReference>
<keyword evidence="4" id="KW-1185">Reference proteome</keyword>
<feature type="region of interest" description="Disordered" evidence="1">
    <location>
        <begin position="36"/>
        <end position="83"/>
    </location>
</feature>
<feature type="domain" description="SPOR" evidence="2">
    <location>
        <begin position="79"/>
        <end position="161"/>
    </location>
</feature>
<comment type="caution">
    <text evidence="3">The sequence shown here is derived from an EMBL/GenBank/DDBJ whole genome shotgun (WGS) entry which is preliminary data.</text>
</comment>
<proteinExistence type="predicted"/>